<keyword evidence="2" id="KW-1185">Reference proteome</keyword>
<dbReference type="AlphaFoldDB" id="A0A6V6YVD2"/>
<dbReference type="Gene3D" id="3.40.50.300">
    <property type="entry name" value="P-loop containing nucleotide triphosphate hydrolases"/>
    <property type="match status" value="1"/>
</dbReference>
<gene>
    <name evidence="1" type="ORF">FLAT13_01639</name>
</gene>
<reference evidence="1 2" key="1">
    <citation type="submission" date="2020-06" db="EMBL/GenBank/DDBJ databases">
        <authorList>
            <person name="Criscuolo A."/>
        </authorList>
    </citation>
    <scope>NUCLEOTIDE SEQUENCE [LARGE SCALE GENOMIC DNA]</scope>
    <source>
        <strain evidence="2">CIP 111411</strain>
    </source>
</reference>
<proteinExistence type="predicted"/>
<organism evidence="1 2">
    <name type="scientific">Flavobacterium salmonis</name>
    <dbReference type="NCBI Taxonomy" id="2654844"/>
    <lineage>
        <taxon>Bacteria</taxon>
        <taxon>Pseudomonadati</taxon>
        <taxon>Bacteroidota</taxon>
        <taxon>Flavobacteriia</taxon>
        <taxon>Flavobacteriales</taxon>
        <taxon>Flavobacteriaceae</taxon>
        <taxon>Flavobacterium</taxon>
    </lineage>
</organism>
<evidence type="ECO:0000313" key="2">
    <source>
        <dbReference type="Proteomes" id="UP000530060"/>
    </source>
</evidence>
<sequence>MVIDFFRNLFKQNTKNENIEVKNLTNSNVFILQTTSDKDIVDISSILKNNPYNNIVINNPHSYSGSLATLSKNISRRAVTIEKIKAEWGEKTWLNIYGGYDTGKSQLSLLLSENLNNNNCLSYNFKDLSDNEFKNIIVLVFKEILTKYFENENSKLIIFDDLPQLGFDDNINKLFIELLNYCLVSNIKILSTSNFKINNKIINPIKDNFIELSIPLLNKQEIEDIISTYTEESKSLKYSTIIKSISEGYPVFVQIICQYLENSEWTIPLDEFTDFFSGKAFTELNEETYQKLLHTTQNESAREILYRLNIVLGTISNDTIEIISNVNPAINSPYEKINSLSGTWLQKNADETYFISPLIKNLGTNNVLQETKKEINNRLAQHVLSKKNLSQYDSQRAMNYFLAGESYDDAGMIMIMALQTYFKYPEIFTDTIFGSFWVSTSLPEQMKSLTKLAIRLLQLHIFNDLQLKKHPKFSLENKVLIREDLENIIKSNSDLQIEIINTSTLILFKSYILDDVKKALLYLESLNEIDFKDFEESEENLYNNLWVIFDKIIYDDEIEAWFDCFNKIGKEESFFDHSRMHLFSRRLFDNILEKENSWEEKMQSIEFVEAKAIENNLQILGAYSVKTNIFIIAEKLNKLSDAELYYEKVKSKYVSQEAIFLIKDELGRQQFYNGKKDEALLILLDIEAINISVITKLDTYLTIAKIFGDKDKVVAHEYTKKALEFAQNEIKVSRLSIAKLWGEYAISFWLLGDSKKAIYNLAECYELLLIAYKEIDDFADINDYNIVVVQIGNALNYIFQILSFNRPPEKSQSGDSYVVPYRGILNNNYNPVLLKEWYYDERKYLNVFLLIQCFEFYNDKDNAVKWANKAFEMDKEIFLYNFKNSLRSFVVYKILQNKYQESAEIEKEITDYEDTVNIGMADELHNSQQKQMFLNMLERLPSNKDKDYYYLTYNLIPILLKELTLIIENKNTEEQCVKNIKEHLFRNDFLYQDKDVITNIYYILDNFPRDYISSRKIIDWVNGIENENKKPLQIICYLICSLKAPSREALKIHLALMPYLEKAIKGFSEGTLLFILYPFVSRFWTTRIFTNPQDFYFLDLWHKNLNKSIEVKNKYKVISFYSLICMHMAYRPDINEQDWMQEYIDYVIKNK</sequence>
<dbReference type="Proteomes" id="UP000530060">
    <property type="component" value="Unassembled WGS sequence"/>
</dbReference>
<dbReference type="RefSeq" id="WP_180908569.1">
    <property type="nucleotide sequence ID" value="NZ_CAIJDP010000062.1"/>
</dbReference>
<name>A0A6V6YVD2_9FLAO</name>
<protein>
    <submittedName>
        <fullName evidence="1">Uncharacterized protein</fullName>
    </submittedName>
</protein>
<accession>A0A6V6YVD2</accession>
<evidence type="ECO:0000313" key="1">
    <source>
        <dbReference type="EMBL" id="CAD0003356.1"/>
    </source>
</evidence>
<dbReference type="EMBL" id="CAIJDP010000062">
    <property type="protein sequence ID" value="CAD0003356.1"/>
    <property type="molecule type" value="Genomic_DNA"/>
</dbReference>
<dbReference type="InterPro" id="IPR027417">
    <property type="entry name" value="P-loop_NTPase"/>
</dbReference>
<dbReference type="SUPFAM" id="SSF52540">
    <property type="entry name" value="P-loop containing nucleoside triphosphate hydrolases"/>
    <property type="match status" value="1"/>
</dbReference>
<comment type="caution">
    <text evidence="1">The sequence shown here is derived from an EMBL/GenBank/DDBJ whole genome shotgun (WGS) entry which is preliminary data.</text>
</comment>